<evidence type="ECO:0000313" key="1">
    <source>
        <dbReference type="EMBL" id="JAD42690.1"/>
    </source>
</evidence>
<proteinExistence type="predicted"/>
<accession>A0A0A9A114</accession>
<reference evidence="1" key="1">
    <citation type="submission" date="2014-09" db="EMBL/GenBank/DDBJ databases">
        <authorList>
            <person name="Magalhaes I.L.F."/>
            <person name="Oliveira U."/>
            <person name="Santos F.R."/>
            <person name="Vidigal T.H.D.A."/>
            <person name="Brescovit A.D."/>
            <person name="Santos A.J."/>
        </authorList>
    </citation>
    <scope>NUCLEOTIDE SEQUENCE</scope>
    <source>
        <tissue evidence="1">Shoot tissue taken approximately 20 cm above the soil surface</tissue>
    </source>
</reference>
<reference evidence="1" key="2">
    <citation type="journal article" date="2015" name="Data Brief">
        <title>Shoot transcriptome of the giant reed, Arundo donax.</title>
        <authorList>
            <person name="Barrero R.A."/>
            <person name="Guerrero F.D."/>
            <person name="Moolhuijzen P."/>
            <person name="Goolsby J.A."/>
            <person name="Tidwell J."/>
            <person name="Bellgard S.E."/>
            <person name="Bellgard M.I."/>
        </authorList>
    </citation>
    <scope>NUCLEOTIDE SEQUENCE</scope>
    <source>
        <tissue evidence="1">Shoot tissue taken approximately 20 cm above the soil surface</tissue>
    </source>
</reference>
<dbReference type="AlphaFoldDB" id="A0A0A9A114"/>
<organism evidence="1">
    <name type="scientific">Arundo donax</name>
    <name type="common">Giant reed</name>
    <name type="synonym">Donax arundinaceus</name>
    <dbReference type="NCBI Taxonomy" id="35708"/>
    <lineage>
        <taxon>Eukaryota</taxon>
        <taxon>Viridiplantae</taxon>
        <taxon>Streptophyta</taxon>
        <taxon>Embryophyta</taxon>
        <taxon>Tracheophyta</taxon>
        <taxon>Spermatophyta</taxon>
        <taxon>Magnoliopsida</taxon>
        <taxon>Liliopsida</taxon>
        <taxon>Poales</taxon>
        <taxon>Poaceae</taxon>
        <taxon>PACMAD clade</taxon>
        <taxon>Arundinoideae</taxon>
        <taxon>Arundineae</taxon>
        <taxon>Arundo</taxon>
    </lineage>
</organism>
<name>A0A0A9A114_ARUDO</name>
<sequence>MEFHCMIILYCQTHFTKYDALMKVLVTK</sequence>
<dbReference type="EMBL" id="GBRH01255205">
    <property type="protein sequence ID" value="JAD42690.1"/>
    <property type="molecule type" value="Transcribed_RNA"/>
</dbReference>
<protein>
    <submittedName>
        <fullName evidence="1">Uncharacterized protein</fullName>
    </submittedName>
</protein>